<evidence type="ECO:0000256" key="2">
    <source>
        <dbReference type="ARBA" id="ARBA00022692"/>
    </source>
</evidence>
<evidence type="ECO:0000256" key="5">
    <source>
        <dbReference type="SAM" id="Phobius"/>
    </source>
</evidence>
<accession>A0A0R3WAY2</accession>
<dbReference type="SUPFAM" id="SSF48652">
    <property type="entry name" value="Tetraspanin"/>
    <property type="match status" value="2"/>
</dbReference>
<evidence type="ECO:0000313" key="7">
    <source>
        <dbReference type="Proteomes" id="UP000282613"/>
    </source>
</evidence>
<feature type="transmembrane region" description="Helical" evidence="5">
    <location>
        <begin position="49"/>
        <end position="74"/>
    </location>
</feature>
<feature type="transmembrane region" description="Helical" evidence="5">
    <location>
        <begin position="81"/>
        <end position="104"/>
    </location>
</feature>
<name>A0A0R3WAY2_TAEAS</name>
<comment type="subcellular location">
    <subcellularLocation>
        <location evidence="1">Membrane</location>
        <topology evidence="1">Multi-pass membrane protein</topology>
    </subcellularLocation>
</comment>
<dbReference type="OrthoDB" id="10033535at2759"/>
<keyword evidence="3 5" id="KW-1133">Transmembrane helix</keyword>
<proteinExistence type="predicted"/>
<dbReference type="PANTHER" id="PTHR19282:SF515">
    <property type="entry name" value="TETRASPANIN"/>
    <property type="match status" value="1"/>
</dbReference>
<dbReference type="Gene3D" id="1.10.1450.10">
    <property type="entry name" value="Tetraspanin"/>
    <property type="match status" value="2"/>
</dbReference>
<dbReference type="AlphaFoldDB" id="A0A0R3WAY2"/>
<feature type="transmembrane region" description="Helical" evidence="5">
    <location>
        <begin position="188"/>
        <end position="208"/>
    </location>
</feature>
<feature type="transmembrane region" description="Helical" evidence="5">
    <location>
        <begin position="235"/>
        <end position="254"/>
    </location>
</feature>
<dbReference type="STRING" id="60517.A0A0R3WAY2"/>
<feature type="transmembrane region" description="Helical" evidence="5">
    <location>
        <begin position="260"/>
        <end position="288"/>
    </location>
</feature>
<dbReference type="PRINTS" id="PR00259">
    <property type="entry name" value="TMFOUR"/>
</dbReference>
<reference evidence="8" key="1">
    <citation type="submission" date="2017-02" db="UniProtKB">
        <authorList>
            <consortium name="WormBaseParasite"/>
        </authorList>
    </citation>
    <scope>IDENTIFICATION</scope>
</reference>
<keyword evidence="2 5" id="KW-0812">Transmembrane</keyword>
<evidence type="ECO:0000256" key="3">
    <source>
        <dbReference type="ARBA" id="ARBA00022989"/>
    </source>
</evidence>
<dbReference type="InterPro" id="IPR018499">
    <property type="entry name" value="Tetraspanin/Peripherin"/>
</dbReference>
<sequence length="469" mass="50831">MAGSLSTKVLRVLLVVFDLVLFATGAIMTGFGIYLVIASKTYSATGQMQAIPIAFLVLGLLVLLTSFFGCCGALKMNRCFLLLFALLVALIVVGEIVCAVVLLVNKNKFRPYIRNYFLNAITEIQNNENPSLEQTIRYLQDEMDCCGANGPSDWKQPNISCCDDGRSYCLFYPQMGCVDAVYHEMREGIVGVGAVVIVLAVLELYSAWRLFNATEAHFCDLKVCTESSSFSQGALPIHIVAGALLIGSGVYIAVRTVQSGLIVAIYGLPTSTLALGLVVLTAAFIGCFGACNLNGCLIKWYAILMVLLVVGEIICGTLLFALKNQSVELIQQYFNSSIHKIESGIGGPQLLNSIRRIQTRLDCCGAYGPGDWKDPYEFCCRSGRLCFRTPQLVRFTSVQLTRSLALRSSRLIPPLQGCVQAADEVLTEGRLPLGITIIVLGVIELGAVVCAAFLARRIRQIGSNTAPLT</sequence>
<feature type="transmembrane region" description="Helical" evidence="5">
    <location>
        <begin position="433"/>
        <end position="455"/>
    </location>
</feature>
<dbReference type="PANTHER" id="PTHR19282">
    <property type="entry name" value="TETRASPANIN"/>
    <property type="match status" value="1"/>
</dbReference>
<keyword evidence="4 5" id="KW-0472">Membrane</keyword>
<gene>
    <name evidence="6" type="ORF">TASK_LOCUS7750</name>
</gene>
<dbReference type="Proteomes" id="UP000282613">
    <property type="component" value="Unassembled WGS sequence"/>
</dbReference>
<dbReference type="WBParaSite" id="TASK_0000774901-mRNA-1">
    <property type="protein sequence ID" value="TASK_0000774901-mRNA-1"/>
    <property type="gene ID" value="TASK_0000774901"/>
</dbReference>
<feature type="transmembrane region" description="Helical" evidence="5">
    <location>
        <begin position="300"/>
        <end position="322"/>
    </location>
</feature>
<dbReference type="EMBL" id="UYRS01018667">
    <property type="protein sequence ID" value="VDK38947.1"/>
    <property type="molecule type" value="Genomic_DNA"/>
</dbReference>
<evidence type="ECO:0000313" key="6">
    <source>
        <dbReference type="EMBL" id="VDK38947.1"/>
    </source>
</evidence>
<evidence type="ECO:0000256" key="4">
    <source>
        <dbReference type="ARBA" id="ARBA00023136"/>
    </source>
</evidence>
<evidence type="ECO:0000313" key="8">
    <source>
        <dbReference type="WBParaSite" id="TASK_0000774901-mRNA-1"/>
    </source>
</evidence>
<dbReference type="GO" id="GO:0005886">
    <property type="term" value="C:plasma membrane"/>
    <property type="evidence" value="ECO:0007669"/>
    <property type="project" value="TreeGrafter"/>
</dbReference>
<feature type="transmembrane region" description="Helical" evidence="5">
    <location>
        <begin position="12"/>
        <end position="37"/>
    </location>
</feature>
<protein>
    <submittedName>
        <fullName evidence="8">Tetraspanin</fullName>
    </submittedName>
</protein>
<organism evidence="8">
    <name type="scientific">Taenia asiatica</name>
    <name type="common">Asian tapeworm</name>
    <dbReference type="NCBI Taxonomy" id="60517"/>
    <lineage>
        <taxon>Eukaryota</taxon>
        <taxon>Metazoa</taxon>
        <taxon>Spiralia</taxon>
        <taxon>Lophotrochozoa</taxon>
        <taxon>Platyhelminthes</taxon>
        <taxon>Cestoda</taxon>
        <taxon>Eucestoda</taxon>
        <taxon>Cyclophyllidea</taxon>
        <taxon>Taeniidae</taxon>
        <taxon>Taenia</taxon>
    </lineage>
</organism>
<dbReference type="InterPro" id="IPR008952">
    <property type="entry name" value="Tetraspanin_EC2_sf"/>
</dbReference>
<keyword evidence="7" id="KW-1185">Reference proteome</keyword>
<dbReference type="CDD" id="cd03127">
    <property type="entry name" value="tetraspanin_LEL"/>
    <property type="match status" value="1"/>
</dbReference>
<evidence type="ECO:0000256" key="1">
    <source>
        <dbReference type="ARBA" id="ARBA00004141"/>
    </source>
</evidence>
<dbReference type="Pfam" id="PF00335">
    <property type="entry name" value="Tetraspanin"/>
    <property type="match status" value="2"/>
</dbReference>
<reference evidence="6 7" key="2">
    <citation type="submission" date="2018-11" db="EMBL/GenBank/DDBJ databases">
        <authorList>
            <consortium name="Pathogen Informatics"/>
        </authorList>
    </citation>
    <scope>NUCLEOTIDE SEQUENCE [LARGE SCALE GENOMIC DNA]</scope>
</reference>